<gene>
    <name evidence="2" type="ORF">E3P99_02447</name>
</gene>
<sequence length="542" mass="59914">METNSADVITLDHAEPSHSSSPLNRLQQSPSHSSLGVSKLLSLPAINLRLHSSIVFLHPRNNENNSDDDDSSINLPPPASEDEDVIRGVVELYLPSSRKIHGIEVRLIGSQCINFPSGAYETFPVLDKYVEIDKTYLEKGTHKFEFSIIIPSSTPGYERCAYGRVYYYVRAKAISAGPLGFDLTDSREVLLVINPNPEGEPSGLSWHHDQIIDGLGAMSIDVESTHLTIGGPIHLRLHLHEPPKGATLHCINVSLLQYIGLRNKDRSKQEKAPAVAVKFFQLGSRKHAPLLSPYEEVDEDGWKHEWIGRLPDDDHARPTTVKTNKTSIIISHQLLVQIFVTPSTLDGEHAKDKDDKSQMKVISIRRPIFVSSCCVSLDSITLPAYEEVAPSQDVMYECACGQPLKALIAKETAVPHTPSGIPGSSTDLSSALLPIAQEQEDEEKARLAGEDGRLGRTHTRFADSYVSRQQSRDSSLNRNTRSRSRPASISSPTIEPSPSSQSLHRESRSRPRNWFKRATSRSNSRANSSANSRAPSPSRRDS</sequence>
<evidence type="ECO:0000256" key="1">
    <source>
        <dbReference type="SAM" id="MobiDB-lite"/>
    </source>
</evidence>
<protein>
    <recommendedName>
        <fullName evidence="4">Arrestin C-terminal-like domain-containing protein</fullName>
    </recommendedName>
</protein>
<dbReference type="OrthoDB" id="2586454at2759"/>
<name>A0A4T0FK06_9BASI</name>
<feature type="compositionally biased region" description="Basic and acidic residues" evidence="1">
    <location>
        <begin position="443"/>
        <end position="454"/>
    </location>
</feature>
<dbReference type="AlphaFoldDB" id="A0A4T0FK06"/>
<dbReference type="EMBL" id="SPNW01000035">
    <property type="protein sequence ID" value="TIA88682.1"/>
    <property type="molecule type" value="Genomic_DNA"/>
</dbReference>
<organism evidence="2 3">
    <name type="scientific">Wallemia hederae</name>
    <dbReference type="NCBI Taxonomy" id="1540922"/>
    <lineage>
        <taxon>Eukaryota</taxon>
        <taxon>Fungi</taxon>
        <taxon>Dikarya</taxon>
        <taxon>Basidiomycota</taxon>
        <taxon>Wallemiomycotina</taxon>
        <taxon>Wallemiomycetes</taxon>
        <taxon>Wallemiales</taxon>
        <taxon>Wallemiaceae</taxon>
        <taxon>Wallemia</taxon>
    </lineage>
</organism>
<keyword evidence="3" id="KW-1185">Reference proteome</keyword>
<feature type="compositionally biased region" description="Low complexity" evidence="1">
    <location>
        <begin position="472"/>
        <end position="502"/>
    </location>
</feature>
<dbReference type="InterPro" id="IPR014752">
    <property type="entry name" value="Arrestin-like_C"/>
</dbReference>
<dbReference type="Proteomes" id="UP000310189">
    <property type="component" value="Unassembled WGS sequence"/>
</dbReference>
<feature type="compositionally biased region" description="Polar residues" evidence="1">
    <location>
        <begin position="17"/>
        <end position="31"/>
    </location>
</feature>
<evidence type="ECO:0000313" key="2">
    <source>
        <dbReference type="EMBL" id="TIA88682.1"/>
    </source>
</evidence>
<evidence type="ECO:0000313" key="3">
    <source>
        <dbReference type="Proteomes" id="UP000310189"/>
    </source>
</evidence>
<feature type="compositionally biased region" description="Low complexity" evidence="1">
    <location>
        <begin position="520"/>
        <end position="542"/>
    </location>
</feature>
<feature type="compositionally biased region" description="Basic residues" evidence="1">
    <location>
        <begin position="510"/>
        <end position="519"/>
    </location>
</feature>
<comment type="caution">
    <text evidence="2">The sequence shown here is derived from an EMBL/GenBank/DDBJ whole genome shotgun (WGS) entry which is preliminary data.</text>
</comment>
<feature type="region of interest" description="Disordered" evidence="1">
    <location>
        <begin position="60"/>
        <end position="80"/>
    </location>
</feature>
<accession>A0A4T0FK06</accession>
<evidence type="ECO:0008006" key="4">
    <source>
        <dbReference type="Google" id="ProtNLM"/>
    </source>
</evidence>
<feature type="region of interest" description="Disordered" evidence="1">
    <location>
        <begin position="1"/>
        <end position="31"/>
    </location>
</feature>
<dbReference type="Gene3D" id="2.60.40.640">
    <property type="match status" value="1"/>
</dbReference>
<dbReference type="InterPro" id="IPR014756">
    <property type="entry name" value="Ig_E-set"/>
</dbReference>
<dbReference type="SUPFAM" id="SSF81296">
    <property type="entry name" value="E set domains"/>
    <property type="match status" value="1"/>
</dbReference>
<feature type="region of interest" description="Disordered" evidence="1">
    <location>
        <begin position="439"/>
        <end position="542"/>
    </location>
</feature>
<reference evidence="2 3" key="1">
    <citation type="submission" date="2019-03" db="EMBL/GenBank/DDBJ databases">
        <title>Sequencing 23 genomes of Wallemia ichthyophaga.</title>
        <authorList>
            <person name="Gostincar C."/>
        </authorList>
    </citation>
    <scope>NUCLEOTIDE SEQUENCE [LARGE SCALE GENOMIC DNA]</scope>
    <source>
        <strain evidence="2 3">EXF-5753</strain>
    </source>
</reference>
<proteinExistence type="predicted"/>